<sequence>MTASSNISAVFAFGDSTIDSGNNNHLNSLFCCDHLPYGRDLPSHVPTGRFSNEKLSADFLVNRLGIKDLLPAFLEPKLTDHDLLTGVCFASGGSGLDNQTIDLPTQFQSFEQALKRISKLVGDEKARLTVENALFVISIETNDMLYTACFLPTRVIELTMSGYRDFLLHNLESFVKARAYVKLDFLQLKIS</sequence>
<organism evidence="1 2">
    <name type="scientific">Bauhinia variegata</name>
    <name type="common">Purple orchid tree</name>
    <name type="synonym">Phanera variegata</name>
    <dbReference type="NCBI Taxonomy" id="167791"/>
    <lineage>
        <taxon>Eukaryota</taxon>
        <taxon>Viridiplantae</taxon>
        <taxon>Streptophyta</taxon>
        <taxon>Embryophyta</taxon>
        <taxon>Tracheophyta</taxon>
        <taxon>Spermatophyta</taxon>
        <taxon>Magnoliopsida</taxon>
        <taxon>eudicotyledons</taxon>
        <taxon>Gunneridae</taxon>
        <taxon>Pentapetalae</taxon>
        <taxon>rosids</taxon>
        <taxon>fabids</taxon>
        <taxon>Fabales</taxon>
        <taxon>Fabaceae</taxon>
        <taxon>Cercidoideae</taxon>
        <taxon>Cercideae</taxon>
        <taxon>Bauhiniinae</taxon>
        <taxon>Bauhinia</taxon>
    </lineage>
</organism>
<gene>
    <name evidence="1" type="ORF">L6164_030102</name>
</gene>
<dbReference type="Proteomes" id="UP000828941">
    <property type="component" value="Chromosome 12"/>
</dbReference>
<protein>
    <submittedName>
        <fullName evidence="1">Uncharacterized protein</fullName>
    </submittedName>
</protein>
<name>A0ACB9LBC6_BAUVA</name>
<evidence type="ECO:0000313" key="2">
    <source>
        <dbReference type="Proteomes" id="UP000828941"/>
    </source>
</evidence>
<evidence type="ECO:0000313" key="1">
    <source>
        <dbReference type="EMBL" id="KAI4306858.1"/>
    </source>
</evidence>
<accession>A0ACB9LBC6</accession>
<dbReference type="EMBL" id="CM039437">
    <property type="protein sequence ID" value="KAI4306858.1"/>
    <property type="molecule type" value="Genomic_DNA"/>
</dbReference>
<comment type="caution">
    <text evidence="1">The sequence shown here is derived from an EMBL/GenBank/DDBJ whole genome shotgun (WGS) entry which is preliminary data.</text>
</comment>
<keyword evidence="2" id="KW-1185">Reference proteome</keyword>
<reference evidence="1 2" key="1">
    <citation type="journal article" date="2022" name="DNA Res.">
        <title>Chromosomal-level genome assembly of the orchid tree Bauhinia variegata (Leguminosae; Cercidoideae) supports the allotetraploid origin hypothesis of Bauhinia.</title>
        <authorList>
            <person name="Zhong Y."/>
            <person name="Chen Y."/>
            <person name="Zheng D."/>
            <person name="Pang J."/>
            <person name="Liu Y."/>
            <person name="Luo S."/>
            <person name="Meng S."/>
            <person name="Qian L."/>
            <person name="Wei D."/>
            <person name="Dai S."/>
            <person name="Zhou R."/>
        </authorList>
    </citation>
    <scope>NUCLEOTIDE SEQUENCE [LARGE SCALE GENOMIC DNA]</scope>
    <source>
        <strain evidence="1">BV-YZ2020</strain>
    </source>
</reference>
<proteinExistence type="predicted"/>